<gene>
    <name evidence="2" type="ORF">IAA84_09025</name>
</gene>
<feature type="chain" id="PRO_5039086548" description="Extracellular solute-binding protein" evidence="1">
    <location>
        <begin position="22"/>
        <end position="457"/>
    </location>
</feature>
<name>A0A9D1G0S2_9FIRM</name>
<dbReference type="EMBL" id="DVJN01000182">
    <property type="protein sequence ID" value="HIS93141.1"/>
    <property type="molecule type" value="Genomic_DNA"/>
</dbReference>
<dbReference type="Proteomes" id="UP000824140">
    <property type="component" value="Unassembled WGS sequence"/>
</dbReference>
<feature type="non-terminal residue" evidence="2">
    <location>
        <position position="457"/>
    </location>
</feature>
<reference evidence="2" key="2">
    <citation type="journal article" date="2021" name="PeerJ">
        <title>Extensive microbial diversity within the chicken gut microbiome revealed by metagenomics and culture.</title>
        <authorList>
            <person name="Gilroy R."/>
            <person name="Ravi A."/>
            <person name="Getino M."/>
            <person name="Pursley I."/>
            <person name="Horton D.L."/>
            <person name="Alikhan N.F."/>
            <person name="Baker D."/>
            <person name="Gharbi K."/>
            <person name="Hall N."/>
            <person name="Watson M."/>
            <person name="Adriaenssens E.M."/>
            <person name="Foster-Nyarko E."/>
            <person name="Jarju S."/>
            <person name="Secka A."/>
            <person name="Antonio M."/>
            <person name="Oren A."/>
            <person name="Chaudhuri R.R."/>
            <person name="La Ragione R."/>
            <person name="Hildebrand F."/>
            <person name="Pallen M.J."/>
        </authorList>
    </citation>
    <scope>NUCLEOTIDE SEQUENCE</scope>
    <source>
        <strain evidence="2">13766</strain>
    </source>
</reference>
<evidence type="ECO:0000256" key="1">
    <source>
        <dbReference type="SAM" id="SignalP"/>
    </source>
</evidence>
<evidence type="ECO:0000313" key="2">
    <source>
        <dbReference type="EMBL" id="HIS93141.1"/>
    </source>
</evidence>
<evidence type="ECO:0000313" key="3">
    <source>
        <dbReference type="Proteomes" id="UP000824140"/>
    </source>
</evidence>
<dbReference type="Gene3D" id="3.40.190.10">
    <property type="entry name" value="Periplasmic binding protein-like II"/>
    <property type="match status" value="1"/>
</dbReference>
<reference evidence="2" key="1">
    <citation type="submission" date="2020-10" db="EMBL/GenBank/DDBJ databases">
        <authorList>
            <person name="Gilroy R."/>
        </authorList>
    </citation>
    <scope>NUCLEOTIDE SEQUENCE</scope>
    <source>
        <strain evidence="2">13766</strain>
    </source>
</reference>
<comment type="caution">
    <text evidence="2">The sequence shown here is derived from an EMBL/GenBank/DDBJ whole genome shotgun (WGS) entry which is preliminary data.</text>
</comment>
<proteinExistence type="predicted"/>
<accession>A0A9D1G0S2</accession>
<organism evidence="2 3">
    <name type="scientific">Candidatus Alectryocaccomicrobium excrementavium</name>
    <dbReference type="NCBI Taxonomy" id="2840668"/>
    <lineage>
        <taxon>Bacteria</taxon>
        <taxon>Bacillati</taxon>
        <taxon>Bacillota</taxon>
        <taxon>Clostridia</taxon>
        <taxon>Candidatus Alectryocaccomicrobium</taxon>
    </lineage>
</organism>
<protein>
    <recommendedName>
        <fullName evidence="4">Extracellular solute-binding protein</fullName>
    </recommendedName>
</protein>
<dbReference type="SUPFAM" id="SSF53850">
    <property type="entry name" value="Periplasmic binding protein-like II"/>
    <property type="match status" value="1"/>
</dbReference>
<evidence type="ECO:0008006" key="4">
    <source>
        <dbReference type="Google" id="ProtNLM"/>
    </source>
</evidence>
<feature type="signal peptide" evidence="1">
    <location>
        <begin position="1"/>
        <end position="21"/>
    </location>
</feature>
<sequence length="457" mass="51174">MKRELAALCAALVCLAGFAAAEEAMEPVSALTITGGMPYEHVLAYQAQYPGAAVEFAEVLSAEEIAQRMVSQDGAIDLYVVEADYTFHLLKEKGYVAPLSSRAIAEAVAAMDETIRAVLCDGAGQVVAWPESIYIQYYGINEGYWNMLWPNVPLPQTFGEVLEAWSDWERNYQQDFQGVGFMGANFDYANWVERLVRAYVMHSGNPLPDMDAPALKDALEQLREIYEIRLSLGRTTTREEVDPLLVNDSETGPGAVFSMPRFEAMHSFDATPVTNSTEILYGVPKNGMTWLPMRFTAEQTPRTHAQMRVYIVNPYSQNREQAMAYLACAAQRETDVRLYYALHPEATEPCEKPGYAAQREEYEQMSELYVQAIEEAQAAGEDPYELEVKLAYYQEWLQNDNNRYLLSANTIRQYWATLAEAPLDFHLDSPYLGAMNTGASGILTDACERYAAGNLGL</sequence>
<keyword evidence="1" id="KW-0732">Signal</keyword>
<dbReference type="AlphaFoldDB" id="A0A9D1G0S2"/>